<dbReference type="SUPFAM" id="SSF54001">
    <property type="entry name" value="Cysteine proteinases"/>
    <property type="match status" value="1"/>
</dbReference>
<evidence type="ECO:0000256" key="1">
    <source>
        <dbReference type="ARBA" id="ARBA00005234"/>
    </source>
</evidence>
<keyword evidence="4" id="KW-0175">Coiled coil</keyword>
<feature type="region of interest" description="Disordered" evidence="5">
    <location>
        <begin position="401"/>
        <end position="439"/>
    </location>
</feature>
<evidence type="ECO:0000256" key="4">
    <source>
        <dbReference type="SAM" id="Coils"/>
    </source>
</evidence>
<feature type="domain" description="Ubiquitin-like protease family profile" evidence="6">
    <location>
        <begin position="572"/>
        <end position="761"/>
    </location>
</feature>
<evidence type="ECO:0000256" key="2">
    <source>
        <dbReference type="ARBA" id="ARBA00022670"/>
    </source>
</evidence>
<feature type="region of interest" description="Disordered" evidence="5">
    <location>
        <begin position="464"/>
        <end position="497"/>
    </location>
</feature>
<keyword evidence="2" id="KW-0645">Protease</keyword>
<dbReference type="Pfam" id="PF02902">
    <property type="entry name" value="Peptidase_C48"/>
    <property type="match status" value="1"/>
</dbReference>
<dbReference type="EMBL" id="JAGKQM010000017">
    <property type="protein sequence ID" value="KAH0867483.1"/>
    <property type="molecule type" value="Genomic_DNA"/>
</dbReference>
<feature type="compositionally biased region" description="Basic and acidic residues" evidence="5">
    <location>
        <begin position="910"/>
        <end position="921"/>
    </location>
</feature>
<evidence type="ECO:0000256" key="5">
    <source>
        <dbReference type="SAM" id="MobiDB-lite"/>
    </source>
</evidence>
<evidence type="ECO:0000313" key="8">
    <source>
        <dbReference type="Proteomes" id="UP000824890"/>
    </source>
</evidence>
<dbReference type="Proteomes" id="UP000824890">
    <property type="component" value="Unassembled WGS sequence"/>
</dbReference>
<proteinExistence type="inferred from homology"/>
<keyword evidence="3" id="KW-0378">Hydrolase</keyword>
<feature type="compositionally biased region" description="Polar residues" evidence="5">
    <location>
        <begin position="401"/>
        <end position="432"/>
    </location>
</feature>
<comment type="caution">
    <text evidence="7">The sequence shown here is derived from an EMBL/GenBank/DDBJ whole genome shotgun (WGS) entry which is preliminary data.</text>
</comment>
<feature type="region of interest" description="Disordered" evidence="5">
    <location>
        <begin position="907"/>
        <end position="926"/>
    </location>
</feature>
<feature type="coiled-coil region" evidence="4">
    <location>
        <begin position="868"/>
        <end position="902"/>
    </location>
</feature>
<feature type="non-terminal residue" evidence="7">
    <location>
        <position position="1"/>
    </location>
</feature>
<dbReference type="Pfam" id="PF09331">
    <property type="entry name" value="DUF1985"/>
    <property type="match status" value="1"/>
</dbReference>
<sequence length="941" mass="106246">TVMAETNDLPRRMFALGHEPVGLRVSPYHKPGALGHIIDSLEEGEIEKEVTATSVIRVLKRKTITDQDARIKYACLAILAYVILPTTHVPKILFEHAEKIRELDEFFVYPWGRVSFEMLMSSIKERDEVALTQSTIALQGYVQSLQMVMTKAVRGLTELVRQDSPTDAAGDDDDNVSGSNSSTFSCLFFAGCNDISCNRITKFMVRVTSIIQPATDFEIKEDCLFFSDDEDDDSVDKMVSLIRDGARFTKKMFIGGATSADVERMREEAEAEALAKKKKKRKTPCQTIPTPTQAAVDAELVASLVQAKIKIQIDRVEGKVDDLRESFDQLQEVVKKHIFENSAQLLVLQNGFKTILDSIASLSSQSHSRSVEDNPMANAPVADSVVSHKRDSLILMFQQRRQTSVQNTHGDTTAEGSRTQTTIPEPQRTTSRGDADMVNEDTNINQMTSGEDDASVQRHVEEQNDFQLSKAESGNERVSAEDYEPNLDNEAPPIVTEDHQPDAAIPIRKSTRLKAVTKSLVGVYECDKLILNRFREAQLGAINKDAATDYHAKFNKLLHILKTSKSITIGGISVSNKDIIDIAERSRALSFKMIDVLMHHSHVVTLHQPNPRDSCCFLDSKFVSILSKNYSRFSKSPQKEDFVFTPNVLETLCDLESQTFESLRFYLPSNFDKNYWVGICVDSTTWTLIVLDCNASLRSDSVMVKELAPICHMFPYLLKQAGRNMCSKDLKALTVERPRNIPQNIKTTDSGVPTTLLMQAHAVAGIEVCKSLTSDVLDHEAKRLAVMLYEENLIQAMEVFSRNSLSTNRVHSKKCCLCGYPSSIKKLWTDKNPGWLFLGCTRYQEVDGCNFFEWYDLEEVRGWPKRSLIEAREEIRAKDLEIRRLTNIKAKLRRELDNHHLTEARTNQLDVDHSRHNSQNDDDHEPNISVSERFIRSLFLN</sequence>
<gene>
    <name evidence="7" type="ORF">HID58_074505</name>
</gene>
<accession>A0ABQ7YH00</accession>
<organism evidence="7 8">
    <name type="scientific">Brassica napus</name>
    <name type="common">Rape</name>
    <dbReference type="NCBI Taxonomy" id="3708"/>
    <lineage>
        <taxon>Eukaryota</taxon>
        <taxon>Viridiplantae</taxon>
        <taxon>Streptophyta</taxon>
        <taxon>Embryophyta</taxon>
        <taxon>Tracheophyta</taxon>
        <taxon>Spermatophyta</taxon>
        <taxon>Magnoliopsida</taxon>
        <taxon>eudicotyledons</taxon>
        <taxon>Gunneridae</taxon>
        <taxon>Pentapetalae</taxon>
        <taxon>rosids</taxon>
        <taxon>malvids</taxon>
        <taxon>Brassicales</taxon>
        <taxon>Brassicaceae</taxon>
        <taxon>Brassiceae</taxon>
        <taxon>Brassica</taxon>
    </lineage>
</organism>
<name>A0ABQ7YH00_BRANA</name>
<keyword evidence="8" id="KW-1185">Reference proteome</keyword>
<dbReference type="PROSITE" id="PS50600">
    <property type="entry name" value="ULP_PROTEASE"/>
    <property type="match status" value="1"/>
</dbReference>
<evidence type="ECO:0000256" key="3">
    <source>
        <dbReference type="ARBA" id="ARBA00022801"/>
    </source>
</evidence>
<dbReference type="PANTHER" id="PTHR48449:SF2">
    <property type="entry name" value="UBIQUITIN-LIKE PROTEASE FAMILY PROFILE DOMAIN-CONTAINING PROTEIN"/>
    <property type="match status" value="1"/>
</dbReference>
<protein>
    <recommendedName>
        <fullName evidence="6">Ubiquitin-like protease family profile domain-containing protein</fullName>
    </recommendedName>
</protein>
<dbReference type="InterPro" id="IPR015410">
    <property type="entry name" value="DUF1985"/>
</dbReference>
<reference evidence="7 8" key="1">
    <citation type="submission" date="2021-05" db="EMBL/GenBank/DDBJ databases">
        <title>Genome Assembly of Synthetic Allotetraploid Brassica napus Reveals Homoeologous Exchanges between Subgenomes.</title>
        <authorList>
            <person name="Davis J.T."/>
        </authorList>
    </citation>
    <scope>NUCLEOTIDE SEQUENCE [LARGE SCALE GENOMIC DNA]</scope>
    <source>
        <strain evidence="8">cv. Da-Ae</strain>
        <tissue evidence="7">Seedling</tissue>
    </source>
</reference>
<dbReference type="InterPro" id="IPR003653">
    <property type="entry name" value="Peptidase_C48_C"/>
</dbReference>
<evidence type="ECO:0000313" key="7">
    <source>
        <dbReference type="EMBL" id="KAH0867483.1"/>
    </source>
</evidence>
<dbReference type="PANTHER" id="PTHR48449">
    <property type="entry name" value="DUF1985 DOMAIN-CONTAINING PROTEIN"/>
    <property type="match status" value="1"/>
</dbReference>
<comment type="similarity">
    <text evidence="1">Belongs to the peptidase C48 family.</text>
</comment>
<evidence type="ECO:0000259" key="6">
    <source>
        <dbReference type="PROSITE" id="PS50600"/>
    </source>
</evidence>
<dbReference type="InterPro" id="IPR038765">
    <property type="entry name" value="Papain-like_cys_pep_sf"/>
</dbReference>